<name>A0AAW1U1G8_9CUCU</name>
<dbReference type="AlphaFoldDB" id="A0AAW1U1G8"/>
<evidence type="ECO:0000313" key="2">
    <source>
        <dbReference type="Proteomes" id="UP001431783"/>
    </source>
</evidence>
<reference evidence="1 2" key="1">
    <citation type="submission" date="2023-03" db="EMBL/GenBank/DDBJ databases">
        <title>Genome insight into feeding habits of ladybird beetles.</title>
        <authorList>
            <person name="Li H.-S."/>
            <person name="Huang Y.-H."/>
            <person name="Pang H."/>
        </authorList>
    </citation>
    <scope>NUCLEOTIDE SEQUENCE [LARGE SCALE GENOMIC DNA]</scope>
    <source>
        <strain evidence="1">SYSU_2023b</strain>
        <tissue evidence="1">Whole body</tissue>
    </source>
</reference>
<accession>A0AAW1U1G8</accession>
<organism evidence="1 2">
    <name type="scientific">Henosepilachna vigintioctopunctata</name>
    <dbReference type="NCBI Taxonomy" id="420089"/>
    <lineage>
        <taxon>Eukaryota</taxon>
        <taxon>Metazoa</taxon>
        <taxon>Ecdysozoa</taxon>
        <taxon>Arthropoda</taxon>
        <taxon>Hexapoda</taxon>
        <taxon>Insecta</taxon>
        <taxon>Pterygota</taxon>
        <taxon>Neoptera</taxon>
        <taxon>Endopterygota</taxon>
        <taxon>Coleoptera</taxon>
        <taxon>Polyphaga</taxon>
        <taxon>Cucujiformia</taxon>
        <taxon>Coccinelloidea</taxon>
        <taxon>Coccinellidae</taxon>
        <taxon>Epilachninae</taxon>
        <taxon>Epilachnini</taxon>
        <taxon>Henosepilachna</taxon>
    </lineage>
</organism>
<proteinExistence type="predicted"/>
<dbReference type="Proteomes" id="UP001431783">
    <property type="component" value="Unassembled WGS sequence"/>
</dbReference>
<comment type="caution">
    <text evidence="1">The sequence shown here is derived from an EMBL/GenBank/DDBJ whole genome shotgun (WGS) entry which is preliminary data.</text>
</comment>
<keyword evidence="2" id="KW-1185">Reference proteome</keyword>
<sequence length="120" mass="13286">MDDCVSPQTSTFHAHCGDKENPFPLDHHSPFSSIFATVSAFRFPNDTSGNSVAMRTDVLVSTDVATPTEIIGDESTNENGNNVYYDIKCSICNISVLRIKNLTSEGNIKYRMEYVIGIFI</sequence>
<gene>
    <name evidence="1" type="ORF">WA026_002138</name>
</gene>
<dbReference type="EMBL" id="JARQZJ010000031">
    <property type="protein sequence ID" value="KAK9873781.1"/>
    <property type="molecule type" value="Genomic_DNA"/>
</dbReference>
<protein>
    <submittedName>
        <fullName evidence="1">Uncharacterized protein</fullName>
    </submittedName>
</protein>
<evidence type="ECO:0000313" key="1">
    <source>
        <dbReference type="EMBL" id="KAK9873781.1"/>
    </source>
</evidence>